<protein>
    <recommendedName>
        <fullName evidence="4">Fibrillar collagen NC1 domain-containing protein</fullName>
    </recommendedName>
</protein>
<keyword evidence="2" id="KW-0964">Secreted</keyword>
<evidence type="ECO:0000256" key="2">
    <source>
        <dbReference type="ARBA" id="ARBA00022525"/>
    </source>
</evidence>
<comment type="subcellular location">
    <subcellularLocation>
        <location evidence="1">Secreted</location>
    </subcellularLocation>
</comment>
<evidence type="ECO:0000256" key="3">
    <source>
        <dbReference type="ARBA" id="ARBA00023119"/>
    </source>
</evidence>
<accession>Q5D8P6</accession>
<dbReference type="GO" id="GO:0005581">
    <property type="term" value="C:collagen trimer"/>
    <property type="evidence" value="ECO:0007669"/>
    <property type="project" value="UniProtKB-KW"/>
</dbReference>
<dbReference type="EMBL" id="AY816078">
    <property type="protein sequence ID" value="AAW27810.1"/>
    <property type="molecule type" value="mRNA"/>
</dbReference>
<feature type="domain" description="Fibrillar collagen NC1" evidence="4">
    <location>
        <begin position="1"/>
        <end position="216"/>
    </location>
</feature>
<reference evidence="5" key="2">
    <citation type="journal article" date="2006" name="PLoS Pathog.">
        <title>New perspectives on host-parasite interplay by comparative transcriptomic and proteomic analyses of Schistosoma japonicum.</title>
        <authorList>
            <person name="Liu F."/>
            <person name="Lu J."/>
            <person name="Hu W."/>
            <person name="Wang S.Y."/>
            <person name="Cui S.J."/>
            <person name="Chi M."/>
            <person name="Yan Q."/>
            <person name="Wang X.R."/>
            <person name="Song H.D."/>
            <person name="Xu X.N."/>
            <person name="Wang J.J."/>
            <person name="Zhang X.L."/>
            <person name="Zhang X."/>
            <person name="Wang Z.Q."/>
            <person name="Xue C.L."/>
            <person name="Brindley P.J."/>
            <person name="McManus D.P."/>
            <person name="Yang P.Y."/>
            <person name="Feng Z."/>
            <person name="Chen Z."/>
            <person name="Han Z.G."/>
        </authorList>
    </citation>
    <scope>NUCLEOTIDE SEQUENCE</scope>
</reference>
<dbReference type="Pfam" id="PF01410">
    <property type="entry name" value="COLFI"/>
    <property type="match status" value="1"/>
</dbReference>
<dbReference type="SMART" id="SM00038">
    <property type="entry name" value="COLFI"/>
    <property type="match status" value="1"/>
</dbReference>
<evidence type="ECO:0000313" key="5">
    <source>
        <dbReference type="EMBL" id="AAW27810.1"/>
    </source>
</evidence>
<dbReference type="GO" id="GO:0005576">
    <property type="term" value="C:extracellular region"/>
    <property type="evidence" value="ECO:0007669"/>
    <property type="project" value="UniProtKB-SubCell"/>
</dbReference>
<organism evidence="5">
    <name type="scientific">Schistosoma japonicum</name>
    <name type="common">Blood fluke</name>
    <dbReference type="NCBI Taxonomy" id="6182"/>
    <lineage>
        <taxon>Eukaryota</taxon>
        <taxon>Metazoa</taxon>
        <taxon>Spiralia</taxon>
        <taxon>Lophotrochozoa</taxon>
        <taxon>Platyhelminthes</taxon>
        <taxon>Trematoda</taxon>
        <taxon>Digenea</taxon>
        <taxon>Strigeidida</taxon>
        <taxon>Schistosomatoidea</taxon>
        <taxon>Schistosomatidae</taxon>
        <taxon>Schistosoma</taxon>
    </lineage>
</organism>
<dbReference type="AlphaFoldDB" id="Q5D8P6"/>
<proteinExistence type="evidence at transcript level"/>
<evidence type="ECO:0000259" key="4">
    <source>
        <dbReference type="PROSITE" id="PS51461"/>
    </source>
</evidence>
<name>Q5D8P6_SCHJA</name>
<dbReference type="Gene3D" id="3.30.750.130">
    <property type="match status" value="1"/>
</dbReference>
<dbReference type="PROSITE" id="PS51461">
    <property type="entry name" value="NC1_FIB"/>
    <property type="match status" value="1"/>
</dbReference>
<dbReference type="GO" id="GO:0005201">
    <property type="term" value="F:extracellular matrix structural constituent"/>
    <property type="evidence" value="ECO:0007669"/>
    <property type="project" value="InterPro"/>
</dbReference>
<reference evidence="5" key="1">
    <citation type="submission" date="2004-11" db="EMBL/GenBank/DDBJ databases">
        <title>The full-length cDNA sequences of Schistosoma japonicum genes.</title>
        <authorList>
            <person name="Han Z."/>
        </authorList>
    </citation>
    <scope>NUCLEOTIDE SEQUENCE</scope>
</reference>
<dbReference type="Gene3D" id="2.60.120.1000">
    <property type="match status" value="1"/>
</dbReference>
<evidence type="ECO:0000256" key="1">
    <source>
        <dbReference type="ARBA" id="ARBA00004613"/>
    </source>
</evidence>
<keyword evidence="3" id="KW-0176">Collagen</keyword>
<dbReference type="InterPro" id="IPR000885">
    <property type="entry name" value="Fib_collagen_C"/>
</dbReference>
<sequence>MEKCTGIRKVLPWEMPNGTRSFPARSCSYLSRTHPGFPDGEYWIDPNGGSNKDAVKVFCRLNSGETCFSPSISSYQQQNNRNFAKKKYSNQEIWFSQLYNEKPFTYNMEMNQINFLQLLSSKANQQLTLLCNDIQFNDNNLPRLFTNNDKELSKNGSILRYNLLENSCQSTKSTFGKITIEVDTRPQRLPLRDIILPNIINSKQILGLELGRVCFQ</sequence>